<dbReference type="Proteomes" id="UP000558488">
    <property type="component" value="Unassembled WGS sequence"/>
</dbReference>
<evidence type="ECO:0000256" key="1">
    <source>
        <dbReference type="SAM" id="MobiDB-lite"/>
    </source>
</evidence>
<comment type="caution">
    <text evidence="2">The sequence shown here is derived from an EMBL/GenBank/DDBJ whole genome shotgun (WGS) entry which is preliminary data.</text>
</comment>
<gene>
    <name evidence="2" type="ORF">mPipKuh1_008864</name>
</gene>
<proteinExistence type="predicted"/>
<accession>A0A7J8A961</accession>
<evidence type="ECO:0000313" key="3">
    <source>
        <dbReference type="Proteomes" id="UP000558488"/>
    </source>
</evidence>
<reference evidence="2 3" key="1">
    <citation type="journal article" date="2020" name="Nature">
        <title>Six reference-quality genomes reveal evolution of bat adaptations.</title>
        <authorList>
            <person name="Jebb D."/>
            <person name="Huang Z."/>
            <person name="Pippel M."/>
            <person name="Hughes G.M."/>
            <person name="Lavrichenko K."/>
            <person name="Devanna P."/>
            <person name="Winkler S."/>
            <person name="Jermiin L.S."/>
            <person name="Skirmuntt E.C."/>
            <person name="Katzourakis A."/>
            <person name="Burkitt-Gray L."/>
            <person name="Ray D.A."/>
            <person name="Sullivan K.A.M."/>
            <person name="Roscito J.G."/>
            <person name="Kirilenko B.M."/>
            <person name="Davalos L.M."/>
            <person name="Corthals A.P."/>
            <person name="Power M.L."/>
            <person name="Jones G."/>
            <person name="Ransome R.D."/>
            <person name="Dechmann D.K.N."/>
            <person name="Locatelli A.G."/>
            <person name="Puechmaille S.J."/>
            <person name="Fedrigo O."/>
            <person name="Jarvis E.D."/>
            <person name="Hiller M."/>
            <person name="Vernes S.C."/>
            <person name="Myers E.W."/>
            <person name="Teeling E.C."/>
        </authorList>
    </citation>
    <scope>NUCLEOTIDE SEQUENCE [LARGE SCALE GENOMIC DNA]</scope>
    <source>
        <strain evidence="2">MPipKuh1</strain>
        <tissue evidence="2">Flight muscle</tissue>
    </source>
</reference>
<feature type="compositionally biased region" description="Low complexity" evidence="1">
    <location>
        <begin position="95"/>
        <end position="105"/>
    </location>
</feature>
<protein>
    <submittedName>
        <fullName evidence="2">Uncharacterized protein</fullName>
    </submittedName>
</protein>
<evidence type="ECO:0000313" key="2">
    <source>
        <dbReference type="EMBL" id="KAF6382500.1"/>
    </source>
</evidence>
<feature type="region of interest" description="Disordered" evidence="1">
    <location>
        <begin position="95"/>
        <end position="114"/>
    </location>
</feature>
<dbReference type="EMBL" id="JACAGB010000002">
    <property type="protein sequence ID" value="KAF6382500.1"/>
    <property type="molecule type" value="Genomic_DNA"/>
</dbReference>
<sequence>MTRTNQGCRHGVARETRHALFATNPSTMTVTNQRQGMLRFLKGTTNGLRRFVEGRGLARASVPEEDLSSNRKYREGGRSGKDQVFFTSVVCWSGSSSYSTASASSDPDDHRHQGGCVASEKRVWNVGFAFEIIKY</sequence>
<dbReference type="AlphaFoldDB" id="A0A7J8A961"/>
<keyword evidence="3" id="KW-1185">Reference proteome</keyword>
<name>A0A7J8A961_PIPKU</name>
<organism evidence="2 3">
    <name type="scientific">Pipistrellus kuhlii</name>
    <name type="common">Kuhl's pipistrelle</name>
    <dbReference type="NCBI Taxonomy" id="59472"/>
    <lineage>
        <taxon>Eukaryota</taxon>
        <taxon>Metazoa</taxon>
        <taxon>Chordata</taxon>
        <taxon>Craniata</taxon>
        <taxon>Vertebrata</taxon>
        <taxon>Euteleostomi</taxon>
        <taxon>Mammalia</taxon>
        <taxon>Eutheria</taxon>
        <taxon>Laurasiatheria</taxon>
        <taxon>Chiroptera</taxon>
        <taxon>Yangochiroptera</taxon>
        <taxon>Vespertilionidae</taxon>
        <taxon>Pipistrellus</taxon>
    </lineage>
</organism>